<evidence type="ECO:0000256" key="5">
    <source>
        <dbReference type="SAM" id="Phobius"/>
    </source>
</evidence>
<feature type="transmembrane region" description="Helical" evidence="5">
    <location>
        <begin position="182"/>
        <end position="207"/>
    </location>
</feature>
<dbReference type="GO" id="GO:0071944">
    <property type="term" value="C:cell periphery"/>
    <property type="evidence" value="ECO:0007669"/>
    <property type="project" value="UniProtKB-ARBA"/>
</dbReference>
<name>A0A420MBC0_FUSOX</name>
<dbReference type="PANTHER" id="PTHR15549:SF26">
    <property type="entry name" value="AXIAL BUDDING PATTERN PROTEIN 2-RELATED"/>
    <property type="match status" value="1"/>
</dbReference>
<reference evidence="6 7" key="1">
    <citation type="journal article" date="2018" name="Sci. Rep.">
        <title>Characterisation of pathogen-specific regions and novel effector candidates in Fusarium oxysporum f. sp. cepae.</title>
        <authorList>
            <person name="Armitage A.D."/>
            <person name="Taylor A."/>
            <person name="Sobczyk M.K."/>
            <person name="Baxter L."/>
            <person name="Greenfield B.P."/>
            <person name="Bates H.J."/>
            <person name="Wilson F."/>
            <person name="Jackson A.C."/>
            <person name="Ott S."/>
            <person name="Harrison R.J."/>
            <person name="Clarkson J.P."/>
        </authorList>
    </citation>
    <scope>NUCLEOTIDE SEQUENCE [LARGE SCALE GENOMIC DNA]</scope>
    <source>
        <strain evidence="6 7">Fo_A13</strain>
    </source>
</reference>
<dbReference type="AlphaFoldDB" id="A0A420MBC0"/>
<dbReference type="VEuPathDB" id="FungiDB:FOXG_17313"/>
<evidence type="ECO:0000256" key="4">
    <source>
        <dbReference type="ARBA" id="ARBA00023136"/>
    </source>
</evidence>
<dbReference type="VEuPathDB" id="FungiDB:FOIG_04271"/>
<keyword evidence="4 5" id="KW-0472">Membrane</keyword>
<gene>
    <name evidence="6" type="ORF">BFJ69_g16398</name>
</gene>
<dbReference type="VEuPathDB" id="FungiDB:FOZG_11478"/>
<keyword evidence="3 5" id="KW-1133">Transmembrane helix</keyword>
<evidence type="ECO:0000256" key="3">
    <source>
        <dbReference type="ARBA" id="ARBA00022989"/>
    </source>
</evidence>
<dbReference type="GO" id="GO:0016020">
    <property type="term" value="C:membrane"/>
    <property type="evidence" value="ECO:0007669"/>
    <property type="project" value="UniProtKB-SubCell"/>
</dbReference>
<evidence type="ECO:0000313" key="7">
    <source>
        <dbReference type="Proteomes" id="UP000285084"/>
    </source>
</evidence>
<dbReference type="PANTHER" id="PTHR15549">
    <property type="entry name" value="PAIRED IMMUNOGLOBULIN-LIKE TYPE 2 RECEPTOR"/>
    <property type="match status" value="1"/>
</dbReference>
<dbReference type="VEuPathDB" id="FungiDB:FOXG_20530"/>
<protein>
    <submittedName>
        <fullName evidence="6">Uncharacterized protein</fullName>
    </submittedName>
</protein>
<sequence>MPQSPIPYFGLSCPSGGAFHICEGANIEFIGCCTSDPCAGNKGTCPDGHLRVATFSADTYNDLPGQDCDDPRGTEIWHTCKFTSPPFMGCCGSDPCASGGCNRSELVPGILSSNENERLSFLHPDTSQKASLSSTVISISTSSTEASSSTPSSTTYETSQINSGGAAVTANAGSNGNGSGGLGIGAVAGIAVGATIGAMVIIGLLIWRFFWIPRKKRKGELIQEVKTNEYFTQTSGASTFSPHQSPSSNCNHFLVSNQPAAYHPSGTTADMYNTGTQMHPPQEMDPTTTVIQELGTGEEQHFPASA</sequence>
<dbReference type="VEuPathDB" id="FungiDB:FOC4_g10008177"/>
<dbReference type="VEuPathDB" id="FungiDB:FOMG_13882"/>
<accession>A0A420MBC0</accession>
<dbReference type="VEuPathDB" id="FungiDB:HZS61_016469"/>
<comment type="caution">
    <text evidence="6">The sequence shown here is derived from an EMBL/GenBank/DDBJ whole genome shotgun (WGS) entry which is preliminary data.</text>
</comment>
<proteinExistence type="predicted"/>
<dbReference type="InterPro" id="IPR051694">
    <property type="entry name" value="Immunoregulatory_rcpt-like"/>
</dbReference>
<organism evidence="6 7">
    <name type="scientific">Fusarium oxysporum</name>
    <name type="common">Fusarium vascular wilt</name>
    <dbReference type="NCBI Taxonomy" id="5507"/>
    <lineage>
        <taxon>Eukaryota</taxon>
        <taxon>Fungi</taxon>
        <taxon>Dikarya</taxon>
        <taxon>Ascomycota</taxon>
        <taxon>Pezizomycotina</taxon>
        <taxon>Sordariomycetes</taxon>
        <taxon>Hypocreomycetidae</taxon>
        <taxon>Hypocreales</taxon>
        <taxon>Nectriaceae</taxon>
        <taxon>Fusarium</taxon>
        <taxon>Fusarium oxysporum species complex</taxon>
    </lineage>
</organism>
<keyword evidence="2 5" id="KW-0812">Transmembrane</keyword>
<dbReference type="Proteomes" id="UP000285084">
    <property type="component" value="Unassembled WGS sequence"/>
</dbReference>
<evidence type="ECO:0000256" key="2">
    <source>
        <dbReference type="ARBA" id="ARBA00022692"/>
    </source>
</evidence>
<dbReference type="VEuPathDB" id="FungiDB:FOC1_g10010602"/>
<evidence type="ECO:0000256" key="1">
    <source>
        <dbReference type="ARBA" id="ARBA00004167"/>
    </source>
</evidence>
<comment type="subcellular location">
    <subcellularLocation>
        <location evidence="1">Membrane</location>
        <topology evidence="1">Single-pass membrane protein</topology>
    </subcellularLocation>
</comment>
<dbReference type="EMBL" id="MRCX01000443">
    <property type="protein sequence ID" value="RKK65309.1"/>
    <property type="molecule type" value="Genomic_DNA"/>
</dbReference>
<evidence type="ECO:0000313" key="6">
    <source>
        <dbReference type="EMBL" id="RKK65309.1"/>
    </source>
</evidence>